<keyword evidence="1" id="KW-0812">Transmembrane</keyword>
<evidence type="ECO:0000256" key="1">
    <source>
        <dbReference type="SAM" id="Phobius"/>
    </source>
</evidence>
<reference evidence="2" key="1">
    <citation type="submission" date="2014-09" db="EMBL/GenBank/DDBJ databases">
        <authorList>
            <person name="Magalhaes I.L.F."/>
            <person name="Oliveira U."/>
            <person name="Santos F.R."/>
            <person name="Vidigal T.H.D.A."/>
            <person name="Brescovit A.D."/>
            <person name="Santos A.J."/>
        </authorList>
    </citation>
    <scope>NUCLEOTIDE SEQUENCE</scope>
    <source>
        <tissue evidence="2">Shoot tissue taken approximately 20 cm above the soil surface</tissue>
    </source>
</reference>
<sequence length="33" mass="4043">MICLHVKSNITSYFMVNQFVLTCFRFLLFLRTR</sequence>
<keyword evidence="1" id="KW-1133">Transmembrane helix</keyword>
<protein>
    <submittedName>
        <fullName evidence="2">Uncharacterized protein</fullName>
    </submittedName>
</protein>
<proteinExistence type="predicted"/>
<keyword evidence="1" id="KW-0472">Membrane</keyword>
<reference evidence="2" key="2">
    <citation type="journal article" date="2015" name="Data Brief">
        <title>Shoot transcriptome of the giant reed, Arundo donax.</title>
        <authorList>
            <person name="Barrero R.A."/>
            <person name="Guerrero F.D."/>
            <person name="Moolhuijzen P."/>
            <person name="Goolsby J.A."/>
            <person name="Tidwell J."/>
            <person name="Bellgard S.E."/>
            <person name="Bellgard M.I."/>
        </authorList>
    </citation>
    <scope>NUCLEOTIDE SEQUENCE</scope>
    <source>
        <tissue evidence="2">Shoot tissue taken approximately 20 cm above the soil surface</tissue>
    </source>
</reference>
<name>A0A0A9CD48_ARUDO</name>
<dbReference type="AlphaFoldDB" id="A0A0A9CD48"/>
<dbReference type="EMBL" id="GBRH01223666">
    <property type="protein sequence ID" value="JAD74229.1"/>
    <property type="molecule type" value="Transcribed_RNA"/>
</dbReference>
<accession>A0A0A9CD48</accession>
<evidence type="ECO:0000313" key="2">
    <source>
        <dbReference type="EMBL" id="JAD74229.1"/>
    </source>
</evidence>
<feature type="transmembrane region" description="Helical" evidence="1">
    <location>
        <begin position="12"/>
        <end position="30"/>
    </location>
</feature>
<organism evidence="2">
    <name type="scientific">Arundo donax</name>
    <name type="common">Giant reed</name>
    <name type="synonym">Donax arundinaceus</name>
    <dbReference type="NCBI Taxonomy" id="35708"/>
    <lineage>
        <taxon>Eukaryota</taxon>
        <taxon>Viridiplantae</taxon>
        <taxon>Streptophyta</taxon>
        <taxon>Embryophyta</taxon>
        <taxon>Tracheophyta</taxon>
        <taxon>Spermatophyta</taxon>
        <taxon>Magnoliopsida</taxon>
        <taxon>Liliopsida</taxon>
        <taxon>Poales</taxon>
        <taxon>Poaceae</taxon>
        <taxon>PACMAD clade</taxon>
        <taxon>Arundinoideae</taxon>
        <taxon>Arundineae</taxon>
        <taxon>Arundo</taxon>
    </lineage>
</organism>